<dbReference type="PANTHER" id="PTHR43625">
    <property type="entry name" value="AFLATOXIN B1 ALDEHYDE REDUCTASE"/>
    <property type="match status" value="1"/>
</dbReference>
<gene>
    <name evidence="3" type="ordered locus">AMED_1447</name>
</gene>
<evidence type="ECO:0000256" key="1">
    <source>
        <dbReference type="ARBA" id="ARBA00023002"/>
    </source>
</evidence>
<sequence>MTASRASAYGKLGDHDVLRVGFGAMQLEHADPDAAVRVLRRAIELGVDHVDTAQFYGPVNDLIRTALHPYAAGLRIVTKVGAVAHETERLVAAQKPAELRASVEENLRALGTDHLAVVDLRRADVPPGIVATGDQVVDLDSQLAELIALRDEGKIGGIGLSHVDLAQLRQALPAGIVCVQNLYNVLTRGHEDVLTECAEQGIAWVPYCPLGSAFDRLPSVTDNPVVLAHARRLGITPAQAGLAWLLGHSPATLLIPGTRNLAHLADNVAVARIELDHEATTAFDALAQDVSAQADLDAHSEASRR</sequence>
<dbReference type="KEGG" id="amd:AMED_1447"/>
<evidence type="ECO:0000259" key="2">
    <source>
        <dbReference type="Pfam" id="PF00248"/>
    </source>
</evidence>
<dbReference type="Gene3D" id="3.20.20.100">
    <property type="entry name" value="NADP-dependent oxidoreductase domain"/>
    <property type="match status" value="1"/>
</dbReference>
<reference evidence="3 4" key="1">
    <citation type="journal article" date="2010" name="Cell Res.">
        <title>Complete genome sequence of the rifamycin SV-producing Amycolatopsis mediterranei U32 revealed its genetic characteristics in phylogeny and metabolism.</title>
        <authorList>
            <person name="Zhao W."/>
            <person name="Zhong Y."/>
            <person name="Yuan H."/>
            <person name="Wang J."/>
            <person name="Zheng H."/>
            <person name="Wang Y."/>
            <person name="Cen X."/>
            <person name="Xu F."/>
            <person name="Bai J."/>
            <person name="Han X."/>
            <person name="Lu G."/>
            <person name="Zhu Y."/>
            <person name="Shao Z."/>
            <person name="Yan H."/>
            <person name="Li C."/>
            <person name="Peng N."/>
            <person name="Zhang Z."/>
            <person name="Zhang Y."/>
            <person name="Lin W."/>
            <person name="Fan Y."/>
            <person name="Qin Z."/>
            <person name="Hu Y."/>
            <person name="Zhu B."/>
            <person name="Wang S."/>
            <person name="Ding X."/>
            <person name="Zhao G.P."/>
        </authorList>
    </citation>
    <scope>NUCLEOTIDE SEQUENCE [LARGE SCALE GENOMIC DNA]</scope>
    <source>
        <strain evidence="4">U-32</strain>
    </source>
</reference>
<dbReference type="GeneID" id="92869238"/>
<dbReference type="PANTHER" id="PTHR43625:SF40">
    <property type="entry name" value="ALDO-KETO REDUCTASE YAKC [NADP(+)]"/>
    <property type="match status" value="1"/>
</dbReference>
<dbReference type="HOGENOM" id="CLU_023205_2_1_11"/>
<dbReference type="OrthoDB" id="3216283at2"/>
<dbReference type="SUPFAM" id="SSF51430">
    <property type="entry name" value="NAD(P)-linked oxidoreductase"/>
    <property type="match status" value="1"/>
</dbReference>
<dbReference type="InterPro" id="IPR020471">
    <property type="entry name" value="AKR"/>
</dbReference>
<dbReference type="Proteomes" id="UP000000328">
    <property type="component" value="Chromosome"/>
</dbReference>
<feature type="domain" description="NADP-dependent oxidoreductase" evidence="2">
    <location>
        <begin position="20"/>
        <end position="286"/>
    </location>
</feature>
<dbReference type="eggNOG" id="COG0667">
    <property type="taxonomic scope" value="Bacteria"/>
</dbReference>
<dbReference type="InterPro" id="IPR050791">
    <property type="entry name" value="Aldo-Keto_reductase"/>
</dbReference>
<dbReference type="RefSeq" id="WP_013223349.1">
    <property type="nucleotide sequence ID" value="NC_014318.1"/>
</dbReference>
<dbReference type="InterPro" id="IPR023210">
    <property type="entry name" value="NADP_OxRdtase_dom"/>
</dbReference>
<dbReference type="AlphaFoldDB" id="A0A0H3D1B1"/>
<proteinExistence type="predicted"/>
<accession>A0A0H3D1B1</accession>
<name>A0A0H3D1B1_AMYMU</name>
<dbReference type="CDD" id="cd19088">
    <property type="entry name" value="AKR_AKR13B1"/>
    <property type="match status" value="1"/>
</dbReference>
<dbReference type="PATRIC" id="fig|749927.5.peg.1489"/>
<dbReference type="EMBL" id="CP002000">
    <property type="protein sequence ID" value="ADJ43261.1"/>
    <property type="molecule type" value="Genomic_DNA"/>
</dbReference>
<dbReference type="GO" id="GO:0016491">
    <property type="term" value="F:oxidoreductase activity"/>
    <property type="evidence" value="ECO:0007669"/>
    <property type="project" value="UniProtKB-KW"/>
</dbReference>
<dbReference type="InterPro" id="IPR036812">
    <property type="entry name" value="NAD(P)_OxRdtase_dom_sf"/>
</dbReference>
<dbReference type="PRINTS" id="PR00069">
    <property type="entry name" value="ALDKETRDTASE"/>
</dbReference>
<dbReference type="GO" id="GO:0005737">
    <property type="term" value="C:cytoplasm"/>
    <property type="evidence" value="ECO:0007669"/>
    <property type="project" value="TreeGrafter"/>
</dbReference>
<keyword evidence="1" id="KW-0560">Oxidoreductase</keyword>
<dbReference type="Pfam" id="PF00248">
    <property type="entry name" value="Aldo_ket_red"/>
    <property type="match status" value="1"/>
</dbReference>
<evidence type="ECO:0000313" key="3">
    <source>
        <dbReference type="EMBL" id="ADJ43261.1"/>
    </source>
</evidence>
<organism evidence="3 4">
    <name type="scientific">Amycolatopsis mediterranei (strain U-32)</name>
    <dbReference type="NCBI Taxonomy" id="749927"/>
    <lineage>
        <taxon>Bacteria</taxon>
        <taxon>Bacillati</taxon>
        <taxon>Actinomycetota</taxon>
        <taxon>Actinomycetes</taxon>
        <taxon>Pseudonocardiales</taxon>
        <taxon>Pseudonocardiaceae</taxon>
        <taxon>Amycolatopsis</taxon>
    </lineage>
</organism>
<protein>
    <recommendedName>
        <fullName evidence="2">NADP-dependent oxidoreductase domain-containing protein</fullName>
    </recommendedName>
</protein>
<evidence type="ECO:0000313" key="4">
    <source>
        <dbReference type="Proteomes" id="UP000000328"/>
    </source>
</evidence>